<organism evidence="2 4">
    <name type="scientific">Nocardia cyriacigeorgica</name>
    <dbReference type="NCBI Taxonomy" id="135487"/>
    <lineage>
        <taxon>Bacteria</taxon>
        <taxon>Bacillati</taxon>
        <taxon>Actinomycetota</taxon>
        <taxon>Actinomycetes</taxon>
        <taxon>Mycobacteriales</taxon>
        <taxon>Nocardiaceae</taxon>
        <taxon>Nocardia</taxon>
    </lineage>
</organism>
<dbReference type="EMBL" id="JAAGUX010000002">
    <property type="protein sequence ID" value="NEW54322.1"/>
    <property type="molecule type" value="Genomic_DNA"/>
</dbReference>
<proteinExistence type="predicted"/>
<reference evidence="4 5" key="1">
    <citation type="submission" date="2020-01" db="EMBL/GenBank/DDBJ databases">
        <title>Genetics and antimicrobial susceptibilities of Nocardia species isolated from the soil; a comparison with species isolated from humans.</title>
        <authorList>
            <person name="Carrasco G."/>
            <person name="Monzon S."/>
            <person name="Sansegundo M."/>
            <person name="Garcia E."/>
            <person name="Garrido N."/>
            <person name="Medina M.J."/>
            <person name="Villalon P."/>
            <person name="Ramirez-Arocha A.C."/>
            <person name="Jimenez P."/>
            <person name="Cuesta I."/>
            <person name="Valdezate S."/>
        </authorList>
    </citation>
    <scope>NUCLEOTIDE SEQUENCE [LARGE SCALE GENOMIC DNA]</scope>
    <source>
        <strain evidence="2 4">CNM20110639</strain>
        <strain evidence="3 5">CNM20110649</strain>
    </source>
</reference>
<evidence type="ECO:0000313" key="3">
    <source>
        <dbReference type="EMBL" id="NEW54322.1"/>
    </source>
</evidence>
<comment type="caution">
    <text evidence="2">The sequence shown here is derived from an EMBL/GenBank/DDBJ whole genome shotgun (WGS) entry which is preliminary data.</text>
</comment>
<evidence type="ECO:0000313" key="4">
    <source>
        <dbReference type="Proteomes" id="UP000468928"/>
    </source>
</evidence>
<feature type="region of interest" description="Disordered" evidence="1">
    <location>
        <begin position="221"/>
        <end position="248"/>
    </location>
</feature>
<accession>A0A6P1D0S8</accession>
<feature type="compositionally biased region" description="Low complexity" evidence="1">
    <location>
        <begin position="221"/>
        <end position="237"/>
    </location>
</feature>
<dbReference type="Proteomes" id="UP000468928">
    <property type="component" value="Unassembled WGS sequence"/>
</dbReference>
<keyword evidence="5" id="KW-1185">Reference proteome</keyword>
<dbReference type="RefSeq" id="WP_163828539.1">
    <property type="nucleotide sequence ID" value="NZ_JAAGUX010000002.1"/>
</dbReference>
<evidence type="ECO:0000256" key="1">
    <source>
        <dbReference type="SAM" id="MobiDB-lite"/>
    </source>
</evidence>
<evidence type="ECO:0000313" key="5">
    <source>
        <dbReference type="Proteomes" id="UP000470876"/>
    </source>
</evidence>
<dbReference type="EMBL" id="JAAGUZ010000012">
    <property type="protein sequence ID" value="NEW44076.1"/>
    <property type="molecule type" value="Genomic_DNA"/>
</dbReference>
<gene>
    <name evidence="2" type="ORF">GV789_06345</name>
    <name evidence="3" type="ORF">GV794_01370</name>
</gene>
<sequence length="248" mass="25461">MTQTDAVSAGEAVRWLHEEGLSRLAGIAGHAAGPFGAFTVEVSTGTVTAHPVASTGAGSQVLTMSADELPPPAEPAHRLVVVGITTAQAILVIDLSAYLAVAISADDPVGAARSWVMQLLLDPEVTVTTNCAAVAIGDSPRCRRGFFPGGGAPIIHIDDKRPPVTTVTLDTADESADRLEVARDGSGEMYLGARFWSLNLVMTIDETTWAALAASLEAEVAAAPDSSPASPASVVAVGTAERPPEISR</sequence>
<evidence type="ECO:0000313" key="2">
    <source>
        <dbReference type="EMBL" id="NEW44076.1"/>
    </source>
</evidence>
<protein>
    <submittedName>
        <fullName evidence="2">Uncharacterized protein</fullName>
    </submittedName>
</protein>
<dbReference type="AlphaFoldDB" id="A0A6P1D0S8"/>
<dbReference type="Proteomes" id="UP000470876">
    <property type="component" value="Unassembled WGS sequence"/>
</dbReference>
<name>A0A6P1D0S8_9NOCA</name>